<accession>A0AAX4JU82</accession>
<dbReference type="AlphaFoldDB" id="A0AAX4JU82"/>
<dbReference type="PANTHER" id="PTHR35192">
    <property type="entry name" value="PROTEIN, PUTATIVE-RELATED"/>
    <property type="match status" value="1"/>
</dbReference>
<proteinExistence type="predicted"/>
<sequence length="210" mass="22816">MTSGNDDGCTAPTNLNVRTTETSFQLQNCYDSVTYANDGFNIFVVIEPKDCFRNCNGAYKATFQENSQNNYYMCHCSYNDFAAVGNPVTCSPTSYFAYFHTRDAQASGLVRRKVREQRDLTARREIRYCPSGLTACNVDDTGNYECLDTSSELESCGGCLNGRYGNSSASVGIDCTNTGAAFGASTCVNGQCVISACKKGLKLVDGKCRS</sequence>
<evidence type="ECO:0000313" key="3">
    <source>
        <dbReference type="Proteomes" id="UP001355207"/>
    </source>
</evidence>
<reference evidence="2 3" key="1">
    <citation type="submission" date="2024-01" db="EMBL/GenBank/DDBJ databases">
        <title>Comparative genomics of Cryptococcus and Kwoniella reveals pathogenesis evolution and contrasting modes of karyotype evolution via chromosome fusion or intercentromeric recombination.</title>
        <authorList>
            <person name="Coelho M.A."/>
            <person name="David-Palma M."/>
            <person name="Shea T."/>
            <person name="Bowers K."/>
            <person name="McGinley-Smith S."/>
            <person name="Mohammad A.W."/>
            <person name="Gnirke A."/>
            <person name="Yurkov A.M."/>
            <person name="Nowrousian M."/>
            <person name="Sun S."/>
            <person name="Cuomo C.A."/>
            <person name="Heitman J."/>
        </authorList>
    </citation>
    <scope>NUCLEOTIDE SEQUENCE [LARGE SCALE GENOMIC DNA]</scope>
    <source>
        <strain evidence="2 3">CBS 6074</strain>
    </source>
</reference>
<keyword evidence="3" id="KW-1185">Reference proteome</keyword>
<dbReference type="EMBL" id="CP144101">
    <property type="protein sequence ID" value="WWC88761.1"/>
    <property type="molecule type" value="Genomic_DNA"/>
</dbReference>
<protein>
    <recommendedName>
        <fullName evidence="1">Protein CPL1-like domain-containing protein</fullName>
    </recommendedName>
</protein>
<dbReference type="Proteomes" id="UP001355207">
    <property type="component" value="Chromosome 4"/>
</dbReference>
<dbReference type="Pfam" id="PF21671">
    <property type="entry name" value="CPL1-like"/>
    <property type="match status" value="1"/>
</dbReference>
<evidence type="ECO:0000313" key="2">
    <source>
        <dbReference type="EMBL" id="WWC88761.1"/>
    </source>
</evidence>
<evidence type="ECO:0000259" key="1">
    <source>
        <dbReference type="Pfam" id="PF21671"/>
    </source>
</evidence>
<dbReference type="GeneID" id="91094344"/>
<dbReference type="RefSeq" id="XP_066075524.1">
    <property type="nucleotide sequence ID" value="XM_066219427.1"/>
</dbReference>
<organism evidence="2 3">
    <name type="scientific">Kwoniella dendrophila CBS 6074</name>
    <dbReference type="NCBI Taxonomy" id="1295534"/>
    <lineage>
        <taxon>Eukaryota</taxon>
        <taxon>Fungi</taxon>
        <taxon>Dikarya</taxon>
        <taxon>Basidiomycota</taxon>
        <taxon>Agaricomycotina</taxon>
        <taxon>Tremellomycetes</taxon>
        <taxon>Tremellales</taxon>
        <taxon>Cryptococcaceae</taxon>
        <taxon>Kwoniella</taxon>
    </lineage>
</organism>
<dbReference type="InterPro" id="IPR038955">
    <property type="entry name" value="PriA/CPL1_fungi"/>
</dbReference>
<dbReference type="InterPro" id="IPR048661">
    <property type="entry name" value="CPL1-like"/>
</dbReference>
<dbReference type="PANTHER" id="PTHR35192:SF2">
    <property type="entry name" value="APPLE DOMAIN-CONTAINING PROTEIN"/>
    <property type="match status" value="1"/>
</dbReference>
<name>A0AAX4JU82_9TREE</name>
<gene>
    <name evidence="2" type="ORF">L201_003674</name>
</gene>
<feature type="domain" description="Protein CPL1-like" evidence="1">
    <location>
        <begin position="144"/>
        <end position="203"/>
    </location>
</feature>